<protein>
    <recommendedName>
        <fullName evidence="9">Sister chromatid cohesion protein PDS5</fullName>
    </recommendedName>
</protein>
<dbReference type="CDD" id="cd19953">
    <property type="entry name" value="PDS5"/>
    <property type="match status" value="1"/>
</dbReference>
<dbReference type="PANTHER" id="PTHR12663:SF0">
    <property type="entry name" value="PRECOCIOUS DISSOCIATION OF SISTERS 5, ISOFORM A"/>
    <property type="match status" value="1"/>
</dbReference>
<dbReference type="RefSeq" id="XP_003954765.1">
    <property type="nucleotide sequence ID" value="XM_003954716.1"/>
</dbReference>
<dbReference type="InterPro" id="IPR011989">
    <property type="entry name" value="ARM-like"/>
</dbReference>
<keyword evidence="8" id="KW-1185">Reference proteome</keyword>
<keyword evidence="2" id="KW-0132">Cell division</keyword>
<dbReference type="InterPro" id="IPR016024">
    <property type="entry name" value="ARM-type_fold"/>
</dbReference>
<dbReference type="OrthoDB" id="200660at2759"/>
<dbReference type="GO" id="GO:0140588">
    <property type="term" value="P:chromatin looping"/>
    <property type="evidence" value="ECO:0007669"/>
    <property type="project" value="EnsemblFungi"/>
</dbReference>
<dbReference type="KEGG" id="kaf:KAFR_0A01920"/>
<dbReference type="FunCoup" id="H2AMN0">
    <property type="interactions" value="987"/>
</dbReference>
<gene>
    <name evidence="7" type="primary">KAFR0A01920</name>
    <name evidence="7" type="ORF">KAFR_0A01920</name>
</gene>
<sequence length="1302" mass="150203">MAERKSKVNIQFNKSIISTADNLIATTELLSRLSSLHEELSTLVQDNVNLKSLEQYRTDLSSKKLLKHKDNGIRAFVGCCLSDILRLYAPDAPYTDSQLTDIVKLFLVQFEELGYPENGYYVQQTYLITKLLEYRSIVLITDLPNSSRLLEELFQIFYDDNKTFQPKLYGVISGVLGEIISEFDTLPLSVSKLIFNKFLTYNPEEIPKGLVTVSNCGYEISLILCDQYSTRMSRHLTKYYSEIFYQVTSDEENANSYDSKNKMTRTIEKLHKLTLRLWGTVPELVASVLGFIYHELSSPNEIIRRLATKLVGQLISVDSELNFVTTHPDTFQSWISKIADISPEVRIQWIEMIPAILRARDDISPEINKALCKTFIDADYRVRRLSVDVFNEVSVQDIWKSVKEPAIFASLLHLTRERNREVREVCIAAVAKFYSQSIDKIERTSANKSIWEIVDTFPAAVFNLYYINDPNINSQVDRIIFEDLFLPFNLDNKQRVGRMLTIMSHFDNKAYSSFFAFNKRQLKMSIALSKFVQFSEDLNKEASTNFNEDTMVKYRKTVEWLSAGMADPNKTTESLNILKELNDKRIFYLIKICISNDTTIPILRNSFNELTKKLRDPALFRNYDIPSVSTIMPKDLCNELTILLYRASPLIYNVSNIGLVLDFSKSSNNTLNFDEVALKRKLLDNISKVNATLFKDQIRTLTNVVKDFNDAENGEESTTETLPLNEALRTLYKITKTLPEQLDFDDTFLFTRLQDFSTSANLTTCKYAIKIILLSPNSKKYLSTIKNLILPLNKKTSENFSSHIVVLMEIFRFQPEILDKESTDIVSYLIKEVLLANDVVGNDIFNEQEEEAKDTYSLIDENYSTNTFLALNCKINVLKLFTNKLRSIAPDVLENKLAKAFTEKTVKLFFYLIASGGELIPESDEKNYPTPNIYQERLRLMAGLQILKIAKNSNLNEFIKSSDIIKLINLVEDESMNARKTFIDKLKDYISSELISIKFLLLIFFTAYEPEVELKMSIKTWINYTFNKSSFKKGTIFERVLPRLIHGIAHHPDIVLNSSDEENEEEYLHSLTTAIDYLIFYFDSIANQENFSLLYYLSERIKNYQDKIKEEEGEVNETNDSTTKNAADTTNNSEKMYIIGELSQMILLQLKSKKGWQHTAYPGKLNLPSDLFKPFNSAKQAQSTFKTYLNNPKINEKLSNNIKHKVGKIIYASQTQRQKAQKKLLAHEYGTVGSKKRKRECRDDISDGEDNTEVDKENNDEYIPKSKKLRGSSYESALKKNLRERKNVDYNEDEEDEEDDMF</sequence>
<dbReference type="EMBL" id="HE650821">
    <property type="protein sequence ID" value="CCF55630.1"/>
    <property type="molecule type" value="Genomic_DNA"/>
</dbReference>
<feature type="compositionally biased region" description="Basic and acidic residues" evidence="6">
    <location>
        <begin position="1253"/>
        <end position="1264"/>
    </location>
</feature>
<proteinExistence type="predicted"/>
<accession>H2AMN0</accession>
<keyword evidence="5" id="KW-0131">Cell cycle</keyword>
<dbReference type="GO" id="GO:0007130">
    <property type="term" value="P:synaptonemal complex assembly"/>
    <property type="evidence" value="ECO:0007669"/>
    <property type="project" value="EnsemblFungi"/>
</dbReference>
<dbReference type="GO" id="GO:0005829">
    <property type="term" value="C:cytosol"/>
    <property type="evidence" value="ECO:0007669"/>
    <property type="project" value="EnsemblFungi"/>
</dbReference>
<evidence type="ECO:0000313" key="7">
    <source>
        <dbReference type="EMBL" id="CCF55630.1"/>
    </source>
</evidence>
<dbReference type="GO" id="GO:0035808">
    <property type="term" value="C:meiotic recombination initiation complex"/>
    <property type="evidence" value="ECO:0007669"/>
    <property type="project" value="EnsemblFungi"/>
</dbReference>
<dbReference type="eggNOG" id="KOG1525">
    <property type="taxonomic scope" value="Eukaryota"/>
</dbReference>
<dbReference type="GeneID" id="13886248"/>
<dbReference type="GO" id="GO:0051301">
    <property type="term" value="P:cell division"/>
    <property type="evidence" value="ECO:0007669"/>
    <property type="project" value="UniProtKB-KW"/>
</dbReference>
<feature type="region of interest" description="Disordered" evidence="6">
    <location>
        <begin position="1236"/>
        <end position="1302"/>
    </location>
</feature>
<dbReference type="Pfam" id="PF20168">
    <property type="entry name" value="PDS5"/>
    <property type="match status" value="1"/>
</dbReference>
<dbReference type="Gene3D" id="1.25.10.10">
    <property type="entry name" value="Leucine-rich Repeat Variant"/>
    <property type="match status" value="1"/>
</dbReference>
<evidence type="ECO:0000256" key="2">
    <source>
        <dbReference type="ARBA" id="ARBA00022618"/>
    </source>
</evidence>
<evidence type="ECO:0000256" key="1">
    <source>
        <dbReference type="ARBA" id="ARBA00004123"/>
    </source>
</evidence>
<dbReference type="GO" id="GO:0042138">
    <property type="term" value="P:meiotic DNA double-strand break formation"/>
    <property type="evidence" value="ECO:0007669"/>
    <property type="project" value="EnsemblFungi"/>
</dbReference>
<evidence type="ECO:0000256" key="6">
    <source>
        <dbReference type="SAM" id="MobiDB-lite"/>
    </source>
</evidence>
<evidence type="ECO:0008006" key="9">
    <source>
        <dbReference type="Google" id="ProtNLM"/>
    </source>
</evidence>
<keyword evidence="4" id="KW-0539">Nucleus</keyword>
<comment type="subcellular location">
    <subcellularLocation>
        <location evidence="1">Nucleus</location>
    </subcellularLocation>
</comment>
<dbReference type="InterPro" id="IPR039776">
    <property type="entry name" value="Pds5"/>
</dbReference>
<dbReference type="InParanoid" id="H2AMN0"/>
<dbReference type="GO" id="GO:0007064">
    <property type="term" value="P:mitotic sister chromatid cohesion"/>
    <property type="evidence" value="ECO:0007669"/>
    <property type="project" value="EnsemblFungi"/>
</dbReference>
<organism evidence="7 8">
    <name type="scientific">Kazachstania africana (strain ATCC 22294 / BCRC 22015 / CBS 2517 / CECT 1963 / NBRC 1671 / NRRL Y-8276)</name>
    <name type="common">Yeast</name>
    <name type="synonym">Kluyveromyces africanus</name>
    <dbReference type="NCBI Taxonomy" id="1071382"/>
    <lineage>
        <taxon>Eukaryota</taxon>
        <taxon>Fungi</taxon>
        <taxon>Dikarya</taxon>
        <taxon>Ascomycota</taxon>
        <taxon>Saccharomycotina</taxon>
        <taxon>Saccharomycetes</taxon>
        <taxon>Saccharomycetales</taxon>
        <taxon>Saccharomycetaceae</taxon>
        <taxon>Kazachstania</taxon>
    </lineage>
</organism>
<dbReference type="GO" id="GO:0005198">
    <property type="term" value="F:structural molecule activity"/>
    <property type="evidence" value="ECO:0007669"/>
    <property type="project" value="EnsemblFungi"/>
</dbReference>
<dbReference type="GO" id="GO:0006302">
    <property type="term" value="P:double-strand break repair"/>
    <property type="evidence" value="ECO:0007669"/>
    <property type="project" value="EnsemblFungi"/>
</dbReference>
<evidence type="ECO:0000313" key="8">
    <source>
        <dbReference type="Proteomes" id="UP000005220"/>
    </source>
</evidence>
<feature type="compositionally biased region" description="Acidic residues" evidence="6">
    <location>
        <begin position="1290"/>
        <end position="1302"/>
    </location>
</feature>
<dbReference type="PANTHER" id="PTHR12663">
    <property type="entry name" value="ANDROGEN INDUCED INHIBITOR OF PROLIFERATION AS3 / PDS5-RELATED"/>
    <property type="match status" value="1"/>
</dbReference>
<evidence type="ECO:0000256" key="3">
    <source>
        <dbReference type="ARBA" id="ARBA00022776"/>
    </source>
</evidence>
<dbReference type="HOGENOM" id="CLU_002562_1_0_1"/>
<keyword evidence="3" id="KW-0498">Mitosis</keyword>
<reference evidence="7 8" key="1">
    <citation type="journal article" date="2011" name="Proc. Natl. Acad. Sci. U.S.A.">
        <title>Evolutionary erosion of yeast sex chromosomes by mating-type switching accidents.</title>
        <authorList>
            <person name="Gordon J.L."/>
            <person name="Armisen D."/>
            <person name="Proux-Wera E."/>
            <person name="Oheigeartaigh S.S."/>
            <person name="Byrne K.P."/>
            <person name="Wolfe K.H."/>
        </authorList>
    </citation>
    <scope>NUCLEOTIDE SEQUENCE [LARGE SCALE GENOMIC DNA]</scope>
    <source>
        <strain evidence="8">ATCC 22294 / BCRC 22015 / CBS 2517 / CECT 1963 / NBRC 1671 / NRRL Y-8276</strain>
    </source>
</reference>
<name>H2AMN0_KAZAF</name>
<dbReference type="GO" id="GO:0000785">
    <property type="term" value="C:chromatin"/>
    <property type="evidence" value="ECO:0007669"/>
    <property type="project" value="TreeGrafter"/>
</dbReference>
<dbReference type="STRING" id="1071382.H2AMN0"/>
<dbReference type="SUPFAM" id="SSF48371">
    <property type="entry name" value="ARM repeat"/>
    <property type="match status" value="1"/>
</dbReference>
<evidence type="ECO:0000256" key="4">
    <source>
        <dbReference type="ARBA" id="ARBA00023242"/>
    </source>
</evidence>
<evidence type="ECO:0000256" key="5">
    <source>
        <dbReference type="ARBA" id="ARBA00023306"/>
    </source>
</evidence>
<dbReference type="GO" id="GO:0007076">
    <property type="term" value="P:mitotic chromosome condensation"/>
    <property type="evidence" value="ECO:0007669"/>
    <property type="project" value="EnsemblFungi"/>
</dbReference>
<dbReference type="Proteomes" id="UP000005220">
    <property type="component" value="Chromosome 1"/>
</dbReference>